<dbReference type="PANTHER" id="PTHR38130:SF1">
    <property type="entry name" value="EF-HAND DOMAIN-CONTAINING PROTEIN"/>
    <property type="match status" value="1"/>
</dbReference>
<dbReference type="AlphaFoldDB" id="A0AAD1U8E8"/>
<keyword evidence="3" id="KW-1185">Reference proteome</keyword>
<feature type="region of interest" description="Disordered" evidence="1">
    <location>
        <begin position="553"/>
        <end position="589"/>
    </location>
</feature>
<comment type="caution">
    <text evidence="2">The sequence shown here is derived from an EMBL/GenBank/DDBJ whole genome shotgun (WGS) entry which is preliminary data.</text>
</comment>
<gene>
    <name evidence="2" type="ORF">ECRASSUSDP1_LOCUS3491</name>
</gene>
<dbReference type="PANTHER" id="PTHR38130">
    <property type="entry name" value="EF-HAND DOMAIN-CONTAINING PROTEIN"/>
    <property type="match status" value="1"/>
</dbReference>
<dbReference type="EMBL" id="CAMPGE010003336">
    <property type="protein sequence ID" value="CAI2362169.1"/>
    <property type="molecule type" value="Genomic_DNA"/>
</dbReference>
<evidence type="ECO:0000313" key="3">
    <source>
        <dbReference type="Proteomes" id="UP001295684"/>
    </source>
</evidence>
<reference evidence="2" key="1">
    <citation type="submission" date="2023-07" db="EMBL/GenBank/DDBJ databases">
        <authorList>
            <consortium name="AG Swart"/>
            <person name="Singh M."/>
            <person name="Singh A."/>
            <person name="Seah K."/>
            <person name="Emmerich C."/>
        </authorList>
    </citation>
    <scope>NUCLEOTIDE SEQUENCE</scope>
    <source>
        <strain evidence="2">DP1</strain>
    </source>
</reference>
<accession>A0AAD1U8E8</accession>
<organism evidence="2 3">
    <name type="scientific">Euplotes crassus</name>
    <dbReference type="NCBI Taxonomy" id="5936"/>
    <lineage>
        <taxon>Eukaryota</taxon>
        <taxon>Sar</taxon>
        <taxon>Alveolata</taxon>
        <taxon>Ciliophora</taxon>
        <taxon>Intramacronucleata</taxon>
        <taxon>Spirotrichea</taxon>
        <taxon>Hypotrichia</taxon>
        <taxon>Euplotida</taxon>
        <taxon>Euplotidae</taxon>
        <taxon>Moneuplotes</taxon>
    </lineage>
</organism>
<proteinExistence type="predicted"/>
<feature type="compositionally biased region" description="Low complexity" evidence="1">
    <location>
        <begin position="554"/>
        <end position="578"/>
    </location>
</feature>
<evidence type="ECO:0000256" key="1">
    <source>
        <dbReference type="SAM" id="MobiDB-lite"/>
    </source>
</evidence>
<protein>
    <submittedName>
        <fullName evidence="2">Uncharacterized protein</fullName>
    </submittedName>
</protein>
<evidence type="ECO:0000313" key="2">
    <source>
        <dbReference type="EMBL" id="CAI2362169.1"/>
    </source>
</evidence>
<sequence length="589" mass="66904">MKDKILCINKVKKFHSGRHWNQSLSVEGIDGAKPKAPGYQYKNKASYSNQNWDIDRSGPRALHIGLNKPEYNLQNDDIDKSKPEFQKFHTKRIVNPLNPDYSLPKVDVIEPEPLKFIRDNINNDDIEGSKPKKPKYFATRDNLKVDDIEGTKPKANPQRRAKYSSLDYRDVTHDQFKSKRNTNPLNPSYFHRTEEGQVEEIGNIEGSKPKEPLLRQKGPNALNLNVEDIDGTKPGSKGLRAFKTHKRREVRDINNTKDIPGAQVGSLKKAPSTKRVVNPLNPEYPLLGAKELDGKFNPYGENIQANSNKPSTAPVNKGRQNYRNQTAEKPINFDKETFKRDIGKFYTTTPGFMQEVDFKSIKKGCKPTLPPKHTPLRVEDGDKKEYGRDSKKFYGIPLSDKSEMSRAKNAFYTTNEIPKPRPGTVQSSSKKDMTTNQMIEEFQKVSNAHNRNTTSNLTNVEKKQHFKRDTAKFYGNSYKSSEMGSIFQDNTAEFYGVEKPPHGEIIVDPNTKPPMSKPKKTSVLNERRLKNHEMNAQRHPMYGKNLKRFYGMKSTGSASSRQFRSSVASSSKGSRAKGTYAEQLTSLIG</sequence>
<name>A0AAD1U8E8_EUPCR</name>
<dbReference type="Proteomes" id="UP001295684">
    <property type="component" value="Unassembled WGS sequence"/>
</dbReference>